<dbReference type="InterPro" id="IPR036388">
    <property type="entry name" value="WH-like_DNA-bd_sf"/>
</dbReference>
<dbReference type="Pfam" id="PF00155">
    <property type="entry name" value="Aminotran_1_2"/>
    <property type="match status" value="1"/>
</dbReference>
<keyword evidence="8" id="KW-0808">Transferase</keyword>
<dbReference type="GO" id="GO:0030170">
    <property type="term" value="F:pyridoxal phosphate binding"/>
    <property type="evidence" value="ECO:0007669"/>
    <property type="project" value="InterPro"/>
</dbReference>
<keyword evidence="2" id="KW-0663">Pyridoxal phosphate</keyword>
<feature type="domain" description="HTH gntR-type" evidence="7">
    <location>
        <begin position="17"/>
        <end position="85"/>
    </location>
</feature>
<evidence type="ECO:0000313" key="9">
    <source>
        <dbReference type="Proteomes" id="UP000565262"/>
    </source>
</evidence>
<dbReference type="InterPro" id="IPR004839">
    <property type="entry name" value="Aminotransferase_I/II_large"/>
</dbReference>
<comment type="caution">
    <text evidence="8">The sequence shown here is derived from an EMBL/GenBank/DDBJ whole genome shotgun (WGS) entry which is preliminary data.</text>
</comment>
<accession>A0A839IJP2</accession>
<evidence type="ECO:0000256" key="2">
    <source>
        <dbReference type="ARBA" id="ARBA00022898"/>
    </source>
</evidence>
<reference evidence="8 9" key="1">
    <citation type="submission" date="2020-08" db="EMBL/GenBank/DDBJ databases">
        <title>Oceanospirillum sp. nov. isolated from marine sediment.</title>
        <authorList>
            <person name="Ji X."/>
        </authorList>
    </citation>
    <scope>NUCLEOTIDE SEQUENCE [LARGE SCALE GENOMIC DNA]</scope>
    <source>
        <strain evidence="8 9">D5</strain>
    </source>
</reference>
<evidence type="ECO:0000256" key="5">
    <source>
        <dbReference type="ARBA" id="ARBA00023163"/>
    </source>
</evidence>
<evidence type="ECO:0000259" key="7">
    <source>
        <dbReference type="PROSITE" id="PS50949"/>
    </source>
</evidence>
<dbReference type="SUPFAM" id="SSF53383">
    <property type="entry name" value="PLP-dependent transferases"/>
    <property type="match status" value="1"/>
</dbReference>
<organism evidence="8 9">
    <name type="scientific">Oceanospirillum sediminis</name>
    <dbReference type="NCBI Taxonomy" id="2760088"/>
    <lineage>
        <taxon>Bacteria</taxon>
        <taxon>Pseudomonadati</taxon>
        <taxon>Pseudomonadota</taxon>
        <taxon>Gammaproteobacteria</taxon>
        <taxon>Oceanospirillales</taxon>
        <taxon>Oceanospirillaceae</taxon>
        <taxon>Oceanospirillum</taxon>
    </lineage>
</organism>
<dbReference type="EMBL" id="JACJFM010000001">
    <property type="protein sequence ID" value="MBB1485148.1"/>
    <property type="molecule type" value="Genomic_DNA"/>
</dbReference>
<dbReference type="RefSeq" id="WP_182806913.1">
    <property type="nucleotide sequence ID" value="NZ_JACJFM010000001.1"/>
</dbReference>
<dbReference type="Gene3D" id="1.10.10.10">
    <property type="entry name" value="Winged helix-like DNA-binding domain superfamily/Winged helix DNA-binding domain"/>
    <property type="match status" value="1"/>
</dbReference>
<sequence length="498" mass="55844">MSETPPLLFSVNREDTRPMFEQLCDTIRHSVHRGVLTQNMTLPATRTLAQELAISRSTVVTAYEQLVAEGYLEGKPGAGYVVCAMGDTELPVASSERKRSVAGSKDVSSTAHKEGLLKPSLPDMRLFPHRLWARTVARVCRTHPESMLIGSDSFGYPELRRAIVDHVREWRGLEVSPHQVIVTAGATDALNICFRTLLKPGQSVGLEDPGYRPILRQVTGLGLKPVFMDVDKEGAQLPDIGSPVDQDLAINPQVESDQQLPAIVVLTPSHQYPLGNTMSPQRRWEYIHWAHQHGSWIIEDDYDSEFRYAGRPIPAMAGLDQMNRILYTGSFAKIFSNTLRLGYLIVPDSLTESMRQTMADFGLKASLMPQPALAEFIHSGDFYRHLRRVRKTYSERNKYLVQQLNQRFSDSGQVQDYSAGMKLVFHLKQPFTDTDIVIRANQAGLALGALSESCQRRVDGNGLIMGFAGYNTEEIRQALDILYEVISACQTGREFYRE</sequence>
<dbReference type="Pfam" id="PF00392">
    <property type="entry name" value="GntR"/>
    <property type="match status" value="1"/>
</dbReference>
<dbReference type="GO" id="GO:0003677">
    <property type="term" value="F:DNA binding"/>
    <property type="evidence" value="ECO:0007669"/>
    <property type="project" value="UniProtKB-KW"/>
</dbReference>
<keyword evidence="8" id="KW-0032">Aminotransferase</keyword>
<evidence type="ECO:0000256" key="4">
    <source>
        <dbReference type="ARBA" id="ARBA00023125"/>
    </source>
</evidence>
<dbReference type="CDD" id="cd07377">
    <property type="entry name" value="WHTH_GntR"/>
    <property type="match status" value="1"/>
</dbReference>
<evidence type="ECO:0000313" key="8">
    <source>
        <dbReference type="EMBL" id="MBB1485148.1"/>
    </source>
</evidence>
<gene>
    <name evidence="8" type="ORF">H4O21_00755</name>
</gene>
<protein>
    <submittedName>
        <fullName evidence="8">PLP-dependent aminotransferase family protein</fullName>
    </submittedName>
</protein>
<keyword evidence="5" id="KW-0804">Transcription</keyword>
<keyword evidence="4" id="KW-0238">DNA-binding</keyword>
<dbReference type="InterPro" id="IPR036390">
    <property type="entry name" value="WH_DNA-bd_sf"/>
</dbReference>
<dbReference type="Gene3D" id="3.40.640.10">
    <property type="entry name" value="Type I PLP-dependent aspartate aminotransferase-like (Major domain)"/>
    <property type="match status" value="1"/>
</dbReference>
<dbReference type="PANTHER" id="PTHR46577">
    <property type="entry name" value="HTH-TYPE TRANSCRIPTIONAL REGULATORY PROTEIN GABR"/>
    <property type="match status" value="1"/>
</dbReference>
<dbReference type="InterPro" id="IPR051446">
    <property type="entry name" value="HTH_trans_reg/aminotransferase"/>
</dbReference>
<dbReference type="SMART" id="SM00345">
    <property type="entry name" value="HTH_GNTR"/>
    <property type="match status" value="1"/>
</dbReference>
<evidence type="ECO:0000256" key="1">
    <source>
        <dbReference type="ARBA" id="ARBA00005384"/>
    </source>
</evidence>
<evidence type="ECO:0000256" key="6">
    <source>
        <dbReference type="SAM" id="MobiDB-lite"/>
    </source>
</evidence>
<feature type="region of interest" description="Disordered" evidence="6">
    <location>
        <begin position="94"/>
        <end position="114"/>
    </location>
</feature>
<dbReference type="InterPro" id="IPR015424">
    <property type="entry name" value="PyrdxlP-dep_Trfase"/>
</dbReference>
<keyword evidence="3" id="KW-0805">Transcription regulation</keyword>
<dbReference type="PROSITE" id="PS50949">
    <property type="entry name" value="HTH_GNTR"/>
    <property type="match status" value="1"/>
</dbReference>
<comment type="similarity">
    <text evidence="1">In the C-terminal section; belongs to the class-I pyridoxal-phosphate-dependent aminotransferase family.</text>
</comment>
<keyword evidence="9" id="KW-1185">Reference proteome</keyword>
<dbReference type="GO" id="GO:0008483">
    <property type="term" value="F:transaminase activity"/>
    <property type="evidence" value="ECO:0007669"/>
    <property type="project" value="UniProtKB-KW"/>
</dbReference>
<dbReference type="PRINTS" id="PR00035">
    <property type="entry name" value="HTHGNTR"/>
</dbReference>
<proteinExistence type="inferred from homology"/>
<dbReference type="InterPro" id="IPR015421">
    <property type="entry name" value="PyrdxlP-dep_Trfase_major"/>
</dbReference>
<dbReference type="Proteomes" id="UP000565262">
    <property type="component" value="Unassembled WGS sequence"/>
</dbReference>
<dbReference type="PANTHER" id="PTHR46577:SF1">
    <property type="entry name" value="HTH-TYPE TRANSCRIPTIONAL REGULATORY PROTEIN GABR"/>
    <property type="match status" value="1"/>
</dbReference>
<name>A0A839IJP2_9GAMM</name>
<dbReference type="InterPro" id="IPR000524">
    <property type="entry name" value="Tscrpt_reg_HTH_GntR"/>
</dbReference>
<dbReference type="AlphaFoldDB" id="A0A839IJP2"/>
<dbReference type="GO" id="GO:0003700">
    <property type="term" value="F:DNA-binding transcription factor activity"/>
    <property type="evidence" value="ECO:0007669"/>
    <property type="project" value="InterPro"/>
</dbReference>
<dbReference type="CDD" id="cd00609">
    <property type="entry name" value="AAT_like"/>
    <property type="match status" value="1"/>
</dbReference>
<dbReference type="SUPFAM" id="SSF46785">
    <property type="entry name" value="Winged helix' DNA-binding domain"/>
    <property type="match status" value="1"/>
</dbReference>
<evidence type="ECO:0000256" key="3">
    <source>
        <dbReference type="ARBA" id="ARBA00023015"/>
    </source>
</evidence>